<organism evidence="2 3">
    <name type="scientific">Pseudomaricurvus hydrocarbonicus</name>
    <dbReference type="NCBI Taxonomy" id="1470433"/>
    <lineage>
        <taxon>Bacteria</taxon>
        <taxon>Pseudomonadati</taxon>
        <taxon>Pseudomonadota</taxon>
        <taxon>Gammaproteobacteria</taxon>
        <taxon>Cellvibrionales</taxon>
        <taxon>Cellvibrionaceae</taxon>
        <taxon>Pseudomaricurvus</taxon>
    </lineage>
</organism>
<comment type="caution">
    <text evidence="2">The sequence shown here is derived from an EMBL/GenBank/DDBJ whole genome shotgun (WGS) entry which is preliminary data.</text>
</comment>
<protein>
    <submittedName>
        <fullName evidence="2">BLUF domain-containing protein</fullName>
    </submittedName>
</protein>
<dbReference type="SUPFAM" id="SSF54975">
    <property type="entry name" value="Acylphosphatase/BLUF domain-like"/>
    <property type="match status" value="1"/>
</dbReference>
<gene>
    <name evidence="2" type="ORF">G8770_22195</name>
</gene>
<evidence type="ECO:0000313" key="3">
    <source>
        <dbReference type="Proteomes" id="UP000787472"/>
    </source>
</evidence>
<dbReference type="InterPro" id="IPR036046">
    <property type="entry name" value="Acylphosphatase-like_dom_sf"/>
</dbReference>
<feature type="domain" description="BLUF" evidence="1">
    <location>
        <begin position="5"/>
        <end position="101"/>
    </location>
</feature>
<name>A0A9E5MPX5_9GAMM</name>
<evidence type="ECO:0000313" key="2">
    <source>
        <dbReference type="EMBL" id="NHO68271.1"/>
    </source>
</evidence>
<accession>A0A9E5MPX5</accession>
<proteinExistence type="predicted"/>
<dbReference type="SMART" id="SM01034">
    <property type="entry name" value="BLUF"/>
    <property type="match status" value="1"/>
</dbReference>
<dbReference type="Gene3D" id="3.30.70.100">
    <property type="match status" value="1"/>
</dbReference>
<dbReference type="InterPro" id="IPR007024">
    <property type="entry name" value="BLUF_domain"/>
</dbReference>
<keyword evidence="3" id="KW-1185">Reference proteome</keyword>
<dbReference type="EMBL" id="JAAONZ010000027">
    <property type="protein sequence ID" value="NHO68271.1"/>
    <property type="molecule type" value="Genomic_DNA"/>
</dbReference>
<dbReference type="RefSeq" id="WP_167192118.1">
    <property type="nucleotide sequence ID" value="NZ_JAAONZ010000027.1"/>
</dbReference>
<dbReference type="Pfam" id="PF04940">
    <property type="entry name" value="BLUF"/>
    <property type="match status" value="1"/>
</dbReference>
<evidence type="ECO:0000259" key="1">
    <source>
        <dbReference type="PROSITE" id="PS50925"/>
    </source>
</evidence>
<dbReference type="GO" id="GO:0071949">
    <property type="term" value="F:FAD binding"/>
    <property type="evidence" value="ECO:0007669"/>
    <property type="project" value="InterPro"/>
</dbReference>
<reference evidence="2" key="1">
    <citation type="submission" date="2020-03" db="EMBL/GenBank/DDBJ databases">
        <authorList>
            <person name="Guo F."/>
        </authorList>
    </citation>
    <scope>NUCLEOTIDE SEQUENCE</scope>
    <source>
        <strain evidence="2">JCM 30134</strain>
    </source>
</reference>
<sequence>MSEPIIRLTYASKATFKTAQQGGIESEVARILLQSRRNNPKHAIGGVLHVADGHFFQCLEGPRAEVNATYNRIAADPRHQGLQILSMEPVTERMFSNWSMKYSAAEKTSEALLKRYDMSRFNAYQFSPGMIKEFLQACVTSRDPLAEIGQPQAAQSGHNATPWWKRIWRWG</sequence>
<dbReference type="GO" id="GO:0009882">
    <property type="term" value="F:blue light photoreceptor activity"/>
    <property type="evidence" value="ECO:0007669"/>
    <property type="project" value="InterPro"/>
</dbReference>
<dbReference type="PROSITE" id="PS50925">
    <property type="entry name" value="BLUF"/>
    <property type="match status" value="1"/>
</dbReference>
<dbReference type="AlphaFoldDB" id="A0A9E5MPX5"/>
<dbReference type="Proteomes" id="UP000787472">
    <property type="component" value="Unassembled WGS sequence"/>
</dbReference>